<feature type="region of interest" description="Disordered" evidence="9">
    <location>
        <begin position="1452"/>
        <end position="1483"/>
    </location>
</feature>
<sequence>MAMFIGPVTSQSNFRTNAPSLQDNVHRFHSSDRWAQLKQAGTTFTEDLEEAVAHAEHLERRRNQEGDSTLQAEYPFIVCHEGQELLGSDRREHIESHFSRPSAFDSSSSSSPNSPSHESYLQTLYNNDDATCYVTSSLLSHAQTAPSTLSIHPITPSMKFPAGFTQDLEEGKYDNVDAIRLHLCPLSSPSASTLITSTLQSLDTTDTCSPSILSLAFTLSPRDSQTMWIHNLTPLLDSGCLQTALDLLSISPTICAMELQKQPKLHNKEAAWITQSATCKTTSGQDCKTSYSIPSNGNKIDSSKSTPFWSNGITGSGQIVQVSDSGLDVDNQYFWDSDCSVPKDKSGASNLNCRKVVQYVAYVDGTDDENGHGTHVVGSVLGHRSTTGSDTTSTAWNDENGMAKDAKVAFYDIGQTGGGLNTPWDLADIFSKGYNIGARLHSASWGSDSNAYGYSDRDCDKFMYENDDFLILVAAGNSGDDTNVGGNNFNIPNTVGTPATAKNILSVGATQSGPTDIAPYLGANPDKGFEYLASFSSRGPTADGRTKPDVVAPGYFIKSAYARMGTTGGSDVGYMAGTSMATPVTSGNAALVRDYFVQGFYPTGTKVNANSLSPSGALVKAVIINGAMPMAGSQNDNSAGTVVSITEYDANQNFGRVQLNKAMPLANNNDVQMFVSDGVSLSQAQSEVFTFKIDTSACTSSDFRMTLTWTDPTGSVSCSKCVVNDLDLLVQKSSTGSTSYYPNTPNNSRKFRDSTNNAERIRISVANGETVTATVTARSIASGSKQKFAFVASGCIGEEEDEVVIGTNAPTTSPTTSPTKTPTASPTDAPTPAAPVTPSPTPSTLTEVVVESSVTLVGCSEQGFSAADSLSMQKAISRIVTKIQSETDVCDVTVSKASGSFGFNPPVAPPSDPNDRRLSEDAIVVTFKATAVVETSGLSEYGLFQSIQASLDVNVKNTILKQWMQIYSSTGQCTYTGDIVETIYTKPTNYNVSKNNHNNKYCKNWSYTKPPTANPTPSPTNSPTPSPTPSPTKNPTPSPTKYTAMPTKSPTKSPTNSPTPSPTTPSPTTTQCKNGFRDGSETDTDCGGPDCPKCQPNDSCLQSSDCAGLAICQSYKCYLPPTNAPTNSPTLAPTPAATYRVSILSFTIVFRVDGITINGWQVDDRSIFLRVLLRLLGYGNALQMTVQSENRLLGAGNPHIEQAWPPPQPAAGGCGAGEATLLFSMTDTFGDGWNGGTAQFKDATTSSVTASATLSASYSGTEEICLPGGKCYDMELTGGSYPSEISWTLTKDSANVLPGAGAPYTGNFCLDAVVVVNPTPAPTPTPHIEITLDGLLELDELKDSVQSQEDYDALKAKILNIVKTGKLDEALRAEPDWGNDWDVKEEDFSVPDDYEQDVKVYDERPGDDDDDNSGGFDINKFIEEYGIMVAAGVGGLLVLVVAFMLFAKLRSGGGGRKAPHKKMHGVGLSGGGGRPAQRRSSAKKYGGNVNFGAAASKGVGKAKHYGGPAPTYGKGVQLV</sequence>
<dbReference type="InterPro" id="IPR034058">
    <property type="entry name" value="TagA/B/C/D_pept_dom"/>
</dbReference>
<reference evidence="13" key="1">
    <citation type="journal article" date="2023" name="Commun. Biol.">
        <title>Genome analysis of Parmales, the sister group of diatoms, reveals the evolutionary specialization of diatoms from phago-mixotrophs to photoautotrophs.</title>
        <authorList>
            <person name="Ban H."/>
            <person name="Sato S."/>
            <person name="Yoshikawa S."/>
            <person name="Yamada K."/>
            <person name="Nakamura Y."/>
            <person name="Ichinomiya M."/>
            <person name="Sato N."/>
            <person name="Blanc-Mathieu R."/>
            <person name="Endo H."/>
            <person name="Kuwata A."/>
            <person name="Ogata H."/>
        </authorList>
    </citation>
    <scope>NUCLEOTIDE SEQUENCE [LARGE SCALE GENOMIC DNA]</scope>
    <source>
        <strain evidence="13">NIES 3700</strain>
    </source>
</reference>
<proteinExistence type="inferred from homology"/>
<keyword evidence="2 8" id="KW-0645">Protease</keyword>
<dbReference type="Gene3D" id="3.40.50.200">
    <property type="entry name" value="Peptidase S8/S53 domain"/>
    <property type="match status" value="1"/>
</dbReference>
<protein>
    <recommendedName>
        <fullName evidence="6">subtilisin</fullName>
        <ecNumber evidence="6">3.4.21.62</ecNumber>
    </recommendedName>
</protein>
<dbReference type="Pfam" id="PF00082">
    <property type="entry name" value="Peptidase_S8"/>
    <property type="match status" value="1"/>
</dbReference>
<dbReference type="PANTHER" id="PTHR43399">
    <property type="entry name" value="SUBTILISIN-RELATED"/>
    <property type="match status" value="1"/>
</dbReference>
<evidence type="ECO:0000256" key="4">
    <source>
        <dbReference type="ARBA" id="ARBA00022825"/>
    </source>
</evidence>
<dbReference type="InterPro" id="IPR051048">
    <property type="entry name" value="Peptidase_S8/S53_subtilisin"/>
</dbReference>
<feature type="compositionally biased region" description="Low complexity" evidence="9">
    <location>
        <begin position="99"/>
        <end position="119"/>
    </location>
</feature>
<evidence type="ECO:0000256" key="9">
    <source>
        <dbReference type="SAM" id="MobiDB-lite"/>
    </source>
</evidence>
<feature type="domain" description="Peptidase S8/S53" evidence="11">
    <location>
        <begin position="315"/>
        <end position="631"/>
    </location>
</feature>
<name>A0A9W7CK15_9STRA</name>
<dbReference type="InterPro" id="IPR023828">
    <property type="entry name" value="Peptidase_S8_Ser-AS"/>
</dbReference>
<dbReference type="OrthoDB" id="10256524at2759"/>
<dbReference type="Proteomes" id="UP001165122">
    <property type="component" value="Unassembled WGS sequence"/>
</dbReference>
<dbReference type="Gene3D" id="2.60.120.380">
    <property type="match status" value="1"/>
</dbReference>
<feature type="region of interest" description="Disordered" evidence="9">
    <location>
        <begin position="379"/>
        <end position="398"/>
    </location>
</feature>
<feature type="compositionally biased region" description="Low complexity" evidence="9">
    <location>
        <begin position="1039"/>
        <end position="1056"/>
    </location>
</feature>
<dbReference type="GO" id="GO:0006508">
    <property type="term" value="P:proteolysis"/>
    <property type="evidence" value="ECO:0007669"/>
    <property type="project" value="UniProtKB-KW"/>
</dbReference>
<dbReference type="CDD" id="cd04842">
    <property type="entry name" value="Peptidases_S8_Kp43_protease"/>
    <property type="match status" value="1"/>
</dbReference>
<dbReference type="InterPro" id="IPR015500">
    <property type="entry name" value="Peptidase_S8_subtilisin-rel"/>
</dbReference>
<dbReference type="InterPro" id="IPR036852">
    <property type="entry name" value="Peptidase_S8/S53_dom_sf"/>
</dbReference>
<keyword evidence="10" id="KW-0472">Membrane</keyword>
<keyword evidence="4 8" id="KW-0720">Serine protease</keyword>
<evidence type="ECO:0000256" key="1">
    <source>
        <dbReference type="ARBA" id="ARBA00011073"/>
    </source>
</evidence>
<comment type="similarity">
    <text evidence="1 8">Belongs to the peptidase S8 family.</text>
</comment>
<comment type="caution">
    <text evidence="12">The sequence shown here is derived from an EMBL/GenBank/DDBJ whole genome shotgun (WGS) entry which is preliminary data.</text>
</comment>
<evidence type="ECO:0000256" key="3">
    <source>
        <dbReference type="ARBA" id="ARBA00022801"/>
    </source>
</evidence>
<evidence type="ECO:0000256" key="7">
    <source>
        <dbReference type="PIRSR" id="PIRSR615500-1"/>
    </source>
</evidence>
<feature type="active site" description="Charge relay system" evidence="7 8">
    <location>
        <position position="579"/>
    </location>
</feature>
<keyword evidence="10" id="KW-1133">Transmembrane helix</keyword>
<dbReference type="PROSITE" id="PS00138">
    <property type="entry name" value="SUBTILASE_SER"/>
    <property type="match status" value="1"/>
</dbReference>
<feature type="compositionally biased region" description="Polar residues" evidence="9">
    <location>
        <begin position="384"/>
        <end position="397"/>
    </location>
</feature>
<feature type="active site" description="Charge relay system" evidence="7 8">
    <location>
        <position position="372"/>
    </location>
</feature>
<dbReference type="EC" id="3.4.21.62" evidence="6"/>
<keyword evidence="3 8" id="KW-0378">Hydrolase</keyword>
<evidence type="ECO:0000256" key="5">
    <source>
        <dbReference type="ARBA" id="ARBA00023529"/>
    </source>
</evidence>
<dbReference type="EMBL" id="BRXW01000114">
    <property type="protein sequence ID" value="GMI07641.1"/>
    <property type="molecule type" value="Genomic_DNA"/>
</dbReference>
<evidence type="ECO:0000259" key="11">
    <source>
        <dbReference type="Pfam" id="PF00082"/>
    </source>
</evidence>
<evidence type="ECO:0000313" key="12">
    <source>
        <dbReference type="EMBL" id="GMI07641.1"/>
    </source>
</evidence>
<evidence type="ECO:0000256" key="8">
    <source>
        <dbReference type="PROSITE-ProRule" id="PRU01240"/>
    </source>
</evidence>
<evidence type="ECO:0000256" key="10">
    <source>
        <dbReference type="SAM" id="Phobius"/>
    </source>
</evidence>
<feature type="region of interest" description="Disordered" evidence="9">
    <location>
        <begin position="96"/>
        <end position="120"/>
    </location>
</feature>
<evidence type="ECO:0000256" key="6">
    <source>
        <dbReference type="ARBA" id="ARBA00023619"/>
    </source>
</evidence>
<feature type="region of interest" description="Disordered" evidence="9">
    <location>
        <begin position="1008"/>
        <end position="1076"/>
    </location>
</feature>
<evidence type="ECO:0000313" key="13">
    <source>
        <dbReference type="Proteomes" id="UP001165122"/>
    </source>
</evidence>
<feature type="transmembrane region" description="Helical" evidence="10">
    <location>
        <begin position="1425"/>
        <end position="1447"/>
    </location>
</feature>
<organism evidence="12 13">
    <name type="scientific">Triparma laevis f. longispina</name>
    <dbReference type="NCBI Taxonomy" id="1714387"/>
    <lineage>
        <taxon>Eukaryota</taxon>
        <taxon>Sar</taxon>
        <taxon>Stramenopiles</taxon>
        <taxon>Ochrophyta</taxon>
        <taxon>Bolidophyceae</taxon>
        <taxon>Parmales</taxon>
        <taxon>Triparmaceae</taxon>
        <taxon>Triparma</taxon>
    </lineage>
</organism>
<feature type="region of interest" description="Disordered" evidence="9">
    <location>
        <begin position="807"/>
        <end position="844"/>
    </location>
</feature>
<feature type="compositionally biased region" description="Pro residues" evidence="9">
    <location>
        <begin position="832"/>
        <end position="841"/>
    </location>
</feature>
<feature type="compositionally biased region" description="Pro residues" evidence="9">
    <location>
        <begin position="1012"/>
        <end position="1038"/>
    </location>
</feature>
<dbReference type="SUPFAM" id="SSF52743">
    <property type="entry name" value="Subtilisin-like"/>
    <property type="match status" value="1"/>
</dbReference>
<feature type="active site" description="Charge relay system" evidence="7 8">
    <location>
        <position position="324"/>
    </location>
</feature>
<dbReference type="PANTHER" id="PTHR43399:SF4">
    <property type="entry name" value="CELL WALL-ASSOCIATED PROTEASE"/>
    <property type="match status" value="1"/>
</dbReference>
<dbReference type="PRINTS" id="PR00723">
    <property type="entry name" value="SUBTILISIN"/>
</dbReference>
<dbReference type="GO" id="GO:0004252">
    <property type="term" value="F:serine-type endopeptidase activity"/>
    <property type="evidence" value="ECO:0007669"/>
    <property type="project" value="UniProtKB-UniRule"/>
</dbReference>
<dbReference type="PROSITE" id="PS51892">
    <property type="entry name" value="SUBTILASE"/>
    <property type="match status" value="1"/>
</dbReference>
<evidence type="ECO:0000256" key="2">
    <source>
        <dbReference type="ARBA" id="ARBA00022670"/>
    </source>
</evidence>
<comment type="catalytic activity">
    <reaction evidence="5">
        <text>Hydrolysis of proteins with broad specificity for peptide bonds, and a preference for a large uncharged residue in P1. Hydrolyzes peptide amides.</text>
        <dbReference type="EC" id="3.4.21.62"/>
    </reaction>
</comment>
<keyword evidence="10" id="KW-0812">Transmembrane</keyword>
<feature type="compositionally biased region" description="Low complexity" evidence="9">
    <location>
        <begin position="809"/>
        <end position="831"/>
    </location>
</feature>
<dbReference type="InterPro" id="IPR000209">
    <property type="entry name" value="Peptidase_S8/S53_dom"/>
</dbReference>
<gene>
    <name evidence="12" type="ORF">TrLO_g13216</name>
</gene>
<accession>A0A9W7CK15</accession>
<keyword evidence="13" id="KW-1185">Reference proteome</keyword>